<dbReference type="Pfam" id="PF10946">
    <property type="entry name" value="DUF2625"/>
    <property type="match status" value="1"/>
</dbReference>
<evidence type="ECO:0000313" key="1">
    <source>
        <dbReference type="EMBL" id="PWJ37905.1"/>
    </source>
</evidence>
<accession>A0A315Z512</accession>
<sequence length="246" mass="28167">MRYTILLLMLVNLQFGFCQEAVMRPLEELINTEEPGWNLVQAWMKEAKNKIEILPKDSSKANQSLFNTQVTTRSPMGAIVYETGGIIVDHGWIRILGSGSEKLKRSLPAWNKGKSFKEYGELMSFLLIADDAIGGLFAVNGGGFGQQDLGSIYYLAPETLNWEPLGIGYSDFIYWAFTGDIADFYKGLRWANWKEEVSEMSADEGINFFPYLWVQYDDLEKLSRKAVPMQEIWDFHMDMRTQLLNN</sequence>
<dbReference type="NCBIfam" id="NF008498">
    <property type="entry name" value="PRK11408.1-5"/>
    <property type="match status" value="1"/>
</dbReference>
<evidence type="ECO:0000313" key="2">
    <source>
        <dbReference type="Proteomes" id="UP000245535"/>
    </source>
</evidence>
<protein>
    <submittedName>
        <fullName evidence="1">Uncharacterized protein DUF2625</fullName>
    </submittedName>
</protein>
<dbReference type="AlphaFoldDB" id="A0A315Z512"/>
<dbReference type="InterPro" id="IPR021239">
    <property type="entry name" value="DUF2625"/>
</dbReference>
<dbReference type="EMBL" id="QGDO01000008">
    <property type="protein sequence ID" value="PWJ37905.1"/>
    <property type="molecule type" value="Genomic_DNA"/>
</dbReference>
<proteinExistence type="predicted"/>
<organism evidence="1 2">
    <name type="scientific">Sediminitomix flava</name>
    <dbReference type="NCBI Taxonomy" id="379075"/>
    <lineage>
        <taxon>Bacteria</taxon>
        <taxon>Pseudomonadati</taxon>
        <taxon>Bacteroidota</taxon>
        <taxon>Cytophagia</taxon>
        <taxon>Cytophagales</taxon>
        <taxon>Flammeovirgaceae</taxon>
        <taxon>Sediminitomix</taxon>
    </lineage>
</organism>
<comment type="caution">
    <text evidence="1">The sequence shown here is derived from an EMBL/GenBank/DDBJ whole genome shotgun (WGS) entry which is preliminary data.</text>
</comment>
<name>A0A315Z512_SEDFL</name>
<dbReference type="Proteomes" id="UP000245535">
    <property type="component" value="Unassembled WGS sequence"/>
</dbReference>
<reference evidence="1 2" key="1">
    <citation type="submission" date="2018-03" db="EMBL/GenBank/DDBJ databases">
        <title>Genomic Encyclopedia of Archaeal and Bacterial Type Strains, Phase II (KMG-II): from individual species to whole genera.</title>
        <authorList>
            <person name="Goeker M."/>
        </authorList>
    </citation>
    <scope>NUCLEOTIDE SEQUENCE [LARGE SCALE GENOMIC DNA]</scope>
    <source>
        <strain evidence="1 2">DSM 28229</strain>
    </source>
</reference>
<keyword evidence="2" id="KW-1185">Reference proteome</keyword>
<gene>
    <name evidence="1" type="ORF">BC781_10840</name>
</gene>
<dbReference type="RefSeq" id="WP_211323937.1">
    <property type="nucleotide sequence ID" value="NZ_QGDO01000008.1"/>
</dbReference>